<feature type="chain" id="PRO_5041427331" evidence="1">
    <location>
        <begin position="23"/>
        <end position="108"/>
    </location>
</feature>
<dbReference type="EMBL" id="CASHTH010002413">
    <property type="protein sequence ID" value="CAI8029505.1"/>
    <property type="molecule type" value="Genomic_DNA"/>
</dbReference>
<keyword evidence="3" id="KW-1185">Reference proteome</keyword>
<proteinExistence type="predicted"/>
<sequence>MWSLTVLLVSFVTQCVVPSVNAGYTFEMLLIGYQNPSHRSSRGGLCERRDDSDPCDNAFKICFRHRDSPESSSCDIGKFQTEKIVDDNDNLVFMEGESIGGVHNPITV</sequence>
<organism evidence="2 3">
    <name type="scientific">Geodia barretti</name>
    <name type="common">Barrett's horny sponge</name>
    <dbReference type="NCBI Taxonomy" id="519541"/>
    <lineage>
        <taxon>Eukaryota</taxon>
        <taxon>Metazoa</taxon>
        <taxon>Porifera</taxon>
        <taxon>Demospongiae</taxon>
        <taxon>Heteroscleromorpha</taxon>
        <taxon>Tetractinellida</taxon>
        <taxon>Astrophorina</taxon>
        <taxon>Geodiidae</taxon>
        <taxon>Geodia</taxon>
    </lineage>
</organism>
<evidence type="ECO:0000256" key="1">
    <source>
        <dbReference type="SAM" id="SignalP"/>
    </source>
</evidence>
<evidence type="ECO:0000313" key="3">
    <source>
        <dbReference type="Proteomes" id="UP001174909"/>
    </source>
</evidence>
<keyword evidence="1" id="KW-0732">Signal</keyword>
<dbReference type="Proteomes" id="UP001174909">
    <property type="component" value="Unassembled WGS sequence"/>
</dbReference>
<comment type="caution">
    <text evidence="2">The sequence shown here is derived from an EMBL/GenBank/DDBJ whole genome shotgun (WGS) entry which is preliminary data.</text>
</comment>
<evidence type="ECO:0000313" key="2">
    <source>
        <dbReference type="EMBL" id="CAI8029505.1"/>
    </source>
</evidence>
<dbReference type="AlphaFoldDB" id="A0AA35SG71"/>
<name>A0AA35SG71_GEOBA</name>
<accession>A0AA35SG71</accession>
<dbReference type="Gene3D" id="2.60.40.3510">
    <property type="match status" value="1"/>
</dbReference>
<protein>
    <submittedName>
        <fullName evidence="2">Uncharacterized protein</fullName>
    </submittedName>
</protein>
<gene>
    <name evidence="2" type="ORF">GBAR_LOCUS16762</name>
</gene>
<feature type="non-terminal residue" evidence="2">
    <location>
        <position position="108"/>
    </location>
</feature>
<reference evidence="2" key="1">
    <citation type="submission" date="2023-03" db="EMBL/GenBank/DDBJ databases">
        <authorList>
            <person name="Steffen K."/>
            <person name="Cardenas P."/>
        </authorList>
    </citation>
    <scope>NUCLEOTIDE SEQUENCE</scope>
</reference>
<feature type="signal peptide" evidence="1">
    <location>
        <begin position="1"/>
        <end position="22"/>
    </location>
</feature>